<sequence length="99" mass="10766">MPCVCMRSGAAQWDQVLSTMGVFVVGSCGYSISQNLEKACREVYHAEAGEVACGGGSESRLSREYKEEDEAEAKGTRCFWILGFQKLRLGLPVVGLVEV</sequence>
<dbReference type="AlphaFoldDB" id="A0A6A6U8D1"/>
<keyword evidence="2" id="KW-1185">Reference proteome</keyword>
<protein>
    <submittedName>
        <fullName evidence="1">Uncharacterized protein</fullName>
    </submittedName>
</protein>
<dbReference type="PROSITE" id="PS51257">
    <property type="entry name" value="PROKAR_LIPOPROTEIN"/>
    <property type="match status" value="1"/>
</dbReference>
<evidence type="ECO:0000313" key="1">
    <source>
        <dbReference type="EMBL" id="KAF2668220.1"/>
    </source>
</evidence>
<organism evidence="1 2">
    <name type="scientific">Microthyrium microscopicum</name>
    <dbReference type="NCBI Taxonomy" id="703497"/>
    <lineage>
        <taxon>Eukaryota</taxon>
        <taxon>Fungi</taxon>
        <taxon>Dikarya</taxon>
        <taxon>Ascomycota</taxon>
        <taxon>Pezizomycotina</taxon>
        <taxon>Dothideomycetes</taxon>
        <taxon>Dothideomycetes incertae sedis</taxon>
        <taxon>Microthyriales</taxon>
        <taxon>Microthyriaceae</taxon>
        <taxon>Microthyrium</taxon>
    </lineage>
</organism>
<reference evidence="1" key="1">
    <citation type="journal article" date="2020" name="Stud. Mycol.">
        <title>101 Dothideomycetes genomes: a test case for predicting lifestyles and emergence of pathogens.</title>
        <authorList>
            <person name="Haridas S."/>
            <person name="Albert R."/>
            <person name="Binder M."/>
            <person name="Bloem J."/>
            <person name="Labutti K."/>
            <person name="Salamov A."/>
            <person name="Andreopoulos B."/>
            <person name="Baker S."/>
            <person name="Barry K."/>
            <person name="Bills G."/>
            <person name="Bluhm B."/>
            <person name="Cannon C."/>
            <person name="Castanera R."/>
            <person name="Culley D."/>
            <person name="Daum C."/>
            <person name="Ezra D."/>
            <person name="Gonzalez J."/>
            <person name="Henrissat B."/>
            <person name="Kuo A."/>
            <person name="Liang C."/>
            <person name="Lipzen A."/>
            <person name="Lutzoni F."/>
            <person name="Magnuson J."/>
            <person name="Mondo S."/>
            <person name="Nolan M."/>
            <person name="Ohm R."/>
            <person name="Pangilinan J."/>
            <person name="Park H.-J."/>
            <person name="Ramirez L."/>
            <person name="Alfaro M."/>
            <person name="Sun H."/>
            <person name="Tritt A."/>
            <person name="Yoshinaga Y."/>
            <person name="Zwiers L.-H."/>
            <person name="Turgeon B."/>
            <person name="Goodwin S."/>
            <person name="Spatafora J."/>
            <person name="Crous P."/>
            <person name="Grigoriev I."/>
        </authorList>
    </citation>
    <scope>NUCLEOTIDE SEQUENCE</scope>
    <source>
        <strain evidence="1">CBS 115976</strain>
    </source>
</reference>
<proteinExistence type="predicted"/>
<evidence type="ECO:0000313" key="2">
    <source>
        <dbReference type="Proteomes" id="UP000799302"/>
    </source>
</evidence>
<dbReference type="EMBL" id="MU004236">
    <property type="protein sequence ID" value="KAF2668220.1"/>
    <property type="molecule type" value="Genomic_DNA"/>
</dbReference>
<gene>
    <name evidence="1" type="ORF">BT63DRAFT_455855</name>
</gene>
<name>A0A6A6U8D1_9PEZI</name>
<accession>A0A6A6U8D1</accession>
<dbReference type="Proteomes" id="UP000799302">
    <property type="component" value="Unassembled WGS sequence"/>
</dbReference>